<evidence type="ECO:0000313" key="5">
    <source>
        <dbReference type="Proteomes" id="UP000629596"/>
    </source>
</evidence>
<sequence length="268" mass="31613">MEAIDNRTNQPVNKRTAFLRFMRYVSVFAVTLWLIVFLNTSLSTNEWHRLTWLALTVFFFFITLPILGFWIYSFIRAVITRTKTDNLLLLFHIADLILLSVSIYLGNRTYLDCNADIMAEHYEMEGDWMRNIAKYDRLMLPDSTRLVIEFGEDGYIPQADYLDERFLRILKNHLDDVGCIGIEIDNYQTVDYTKFRFRRDGMGMYSFRLYDTPLTHEQQDSLNANECLVVYNDSTVFEFGGGVIGVQYFVGKQEYLEKKKQGEYETNR</sequence>
<feature type="transmembrane region" description="Helical" evidence="1">
    <location>
        <begin position="87"/>
        <end position="105"/>
    </location>
</feature>
<dbReference type="AlphaFoldDB" id="A0A3D8H8L7"/>
<dbReference type="EMBL" id="QREV01000106">
    <property type="protein sequence ID" value="RDU47323.1"/>
    <property type="molecule type" value="Genomic_DNA"/>
</dbReference>
<organism evidence="3 4">
    <name type="scientific">Parabacteroides acidifaciens</name>
    <dbReference type="NCBI Taxonomy" id="2290935"/>
    <lineage>
        <taxon>Bacteria</taxon>
        <taxon>Pseudomonadati</taxon>
        <taxon>Bacteroidota</taxon>
        <taxon>Bacteroidia</taxon>
        <taxon>Bacteroidales</taxon>
        <taxon>Tannerellaceae</taxon>
        <taxon>Parabacteroides</taxon>
    </lineage>
</organism>
<dbReference type="Proteomes" id="UP000256321">
    <property type="component" value="Unassembled WGS sequence"/>
</dbReference>
<evidence type="ECO:0000313" key="2">
    <source>
        <dbReference type="EMBL" id="MBC8603932.1"/>
    </source>
</evidence>
<keyword evidence="1" id="KW-0812">Transmembrane</keyword>
<protein>
    <submittedName>
        <fullName evidence="3">Uncharacterized protein</fullName>
    </submittedName>
</protein>
<keyword evidence="1" id="KW-1133">Transmembrane helix</keyword>
<dbReference type="EMBL" id="JACRTI010000106">
    <property type="protein sequence ID" value="MBC8603932.1"/>
    <property type="molecule type" value="Genomic_DNA"/>
</dbReference>
<keyword evidence="1" id="KW-0472">Membrane</keyword>
<evidence type="ECO:0000256" key="1">
    <source>
        <dbReference type="SAM" id="Phobius"/>
    </source>
</evidence>
<evidence type="ECO:0000313" key="3">
    <source>
        <dbReference type="EMBL" id="RDU47323.1"/>
    </source>
</evidence>
<name>A0A3D8H8L7_9BACT</name>
<accession>A0A3D8H8L7</accession>
<gene>
    <name evidence="3" type="ORF">DWU89_20215</name>
    <name evidence="2" type="ORF">H8784_19695</name>
</gene>
<proteinExistence type="predicted"/>
<reference evidence="2 5" key="2">
    <citation type="submission" date="2020-08" db="EMBL/GenBank/DDBJ databases">
        <title>Genome public.</title>
        <authorList>
            <person name="Liu C."/>
            <person name="Sun Q."/>
        </authorList>
    </citation>
    <scope>NUCLEOTIDE SEQUENCE [LARGE SCALE GENOMIC DNA]</scope>
    <source>
        <strain evidence="2 5">426_9</strain>
    </source>
</reference>
<feature type="transmembrane region" description="Helical" evidence="1">
    <location>
        <begin position="21"/>
        <end position="38"/>
    </location>
</feature>
<dbReference type="RefSeq" id="WP_147292163.1">
    <property type="nucleotide sequence ID" value="NZ_JACRTI010000106.1"/>
</dbReference>
<keyword evidence="5" id="KW-1185">Reference proteome</keyword>
<evidence type="ECO:0000313" key="4">
    <source>
        <dbReference type="Proteomes" id="UP000256321"/>
    </source>
</evidence>
<reference evidence="3 4" key="1">
    <citation type="submission" date="2018-07" db="EMBL/GenBank/DDBJ databases">
        <title>Parabacteroides acidifaciens nov. sp., isolated from human feces.</title>
        <authorList>
            <person name="Wang Y.J."/>
        </authorList>
    </citation>
    <scope>NUCLEOTIDE SEQUENCE [LARGE SCALE GENOMIC DNA]</scope>
    <source>
        <strain evidence="3 4">426-9</strain>
    </source>
</reference>
<comment type="caution">
    <text evidence="3">The sequence shown here is derived from an EMBL/GenBank/DDBJ whole genome shotgun (WGS) entry which is preliminary data.</text>
</comment>
<dbReference type="Proteomes" id="UP000629596">
    <property type="component" value="Unassembled WGS sequence"/>
</dbReference>
<feature type="transmembrane region" description="Helical" evidence="1">
    <location>
        <begin position="50"/>
        <end position="75"/>
    </location>
</feature>